<feature type="region of interest" description="Disordered" evidence="1">
    <location>
        <begin position="413"/>
        <end position="432"/>
    </location>
</feature>
<gene>
    <name evidence="2" type="ORF">EDB81DRAFT_701170</name>
</gene>
<accession>A0A9P9DHU1</accession>
<dbReference type="Proteomes" id="UP000738349">
    <property type="component" value="Unassembled WGS sequence"/>
</dbReference>
<feature type="compositionally biased region" description="Polar residues" evidence="1">
    <location>
        <begin position="218"/>
        <end position="238"/>
    </location>
</feature>
<feature type="compositionally biased region" description="Basic and acidic residues" evidence="1">
    <location>
        <begin position="203"/>
        <end position="215"/>
    </location>
</feature>
<feature type="region of interest" description="Disordered" evidence="1">
    <location>
        <begin position="531"/>
        <end position="555"/>
    </location>
</feature>
<feature type="region of interest" description="Disordered" evidence="1">
    <location>
        <begin position="873"/>
        <end position="896"/>
    </location>
</feature>
<dbReference type="EMBL" id="JAGMUV010000026">
    <property type="protein sequence ID" value="KAH7119257.1"/>
    <property type="molecule type" value="Genomic_DNA"/>
</dbReference>
<comment type="caution">
    <text evidence="2">The sequence shown here is derived from an EMBL/GenBank/DDBJ whole genome shotgun (WGS) entry which is preliminary data.</text>
</comment>
<feature type="region of interest" description="Disordered" evidence="1">
    <location>
        <begin position="332"/>
        <end position="403"/>
    </location>
</feature>
<keyword evidence="3" id="KW-1185">Reference proteome</keyword>
<feature type="region of interest" description="Disordered" evidence="1">
    <location>
        <begin position="462"/>
        <end position="517"/>
    </location>
</feature>
<feature type="compositionally biased region" description="Low complexity" evidence="1">
    <location>
        <begin position="715"/>
        <end position="726"/>
    </location>
</feature>
<feature type="compositionally biased region" description="Polar residues" evidence="1">
    <location>
        <begin position="575"/>
        <end position="586"/>
    </location>
</feature>
<feature type="compositionally biased region" description="Low complexity" evidence="1">
    <location>
        <begin position="85"/>
        <end position="96"/>
    </location>
</feature>
<proteinExistence type="predicted"/>
<reference evidence="2" key="1">
    <citation type="journal article" date="2021" name="Nat. Commun.">
        <title>Genetic determinants of endophytism in the Arabidopsis root mycobiome.</title>
        <authorList>
            <person name="Mesny F."/>
            <person name="Miyauchi S."/>
            <person name="Thiergart T."/>
            <person name="Pickel B."/>
            <person name="Atanasova L."/>
            <person name="Karlsson M."/>
            <person name="Huettel B."/>
            <person name="Barry K.W."/>
            <person name="Haridas S."/>
            <person name="Chen C."/>
            <person name="Bauer D."/>
            <person name="Andreopoulos W."/>
            <person name="Pangilinan J."/>
            <person name="LaButti K."/>
            <person name="Riley R."/>
            <person name="Lipzen A."/>
            <person name="Clum A."/>
            <person name="Drula E."/>
            <person name="Henrissat B."/>
            <person name="Kohler A."/>
            <person name="Grigoriev I.V."/>
            <person name="Martin F.M."/>
            <person name="Hacquard S."/>
        </authorList>
    </citation>
    <scope>NUCLEOTIDE SEQUENCE</scope>
    <source>
        <strain evidence="2">MPI-CAGE-AT-0147</strain>
    </source>
</reference>
<feature type="region of interest" description="Disordered" evidence="1">
    <location>
        <begin position="146"/>
        <end position="175"/>
    </location>
</feature>
<name>A0A9P9DHU1_9HYPO</name>
<feature type="compositionally biased region" description="Basic residues" evidence="1">
    <location>
        <begin position="490"/>
        <end position="513"/>
    </location>
</feature>
<sequence>MSSNEVHRFLVNQETVQELSKARSQSYTEIRQVTKSTWKSSHPHHSASTPVARTNSEASLYIPVRRRSIIQTPGVATRSQQTTQRLSSRLSFRNSLPPTPSQSRHHSIESIAARRMSMPPAQVALEPCEAEYKQLGGMKFGSLRITNGAPELTPSPATADPDEVQNEEGLHTASSKSVLKVVNPAGGTETSCDIKSPTKAVETRLSHEQVDDTRKLKLNTSPIESASPTTLLQITSKRSASDDQLLEEDGTIPEYSAGEGLDIRDDPNAKANSERIRLELKHKTVKTLARSDSGFVSSPSSEMSRKVLSKADSGYSPNVSLRSLRSLKPLATDKTLVSSEKPTSEVPERRISGHCGPTSAGRARYTRKHDRSKSELSAPPPPPPKDDVSAIPGRRSSLSSLARDTINRISTLTTSKLSDSSSSRTGTMSNSELAIANPAKPDLPTSEINGNANHTGKLQRLLGGERANGPPRVHEDPPIDQCIPSVPSHAQRRARKHKRRASTAPHRHSPRAKLSKETLRTILSVGSTDMLQNGETSHANDTQPQPAHGTSKLGTTRKRSLYSISHSFAQATTNLLPSNKSVSRSKSATRKNVELEDTHPKTILDHEARASGLHNVQRSMGNSTFGQAFTAITADRSSSFPMRRKTLTKMHPMERRSKKQIRSLPLKTQKSSPNVATTEAWPLSQSIAELAHVEKSKTLPPVSMHIPSIKNLRVPSPGRSRSAAPSETPLVPRSSVSRHSSQESIHSHRSTQDSSRPSHSPLPPILDSRLCSEQSRGPQGRGQTLWHARSGSQPLKQMSKPRRGSAPDQGTAGNHSIVQPGTAVPYPDPYNGQRRRHRSRSDGQNASPTWPPNHPSQTQLQELWISNQPHRQLDRYAPNNSQGHSRHGSGSSAYGQNPPFRILHSYNSPAYRGVPFWG</sequence>
<feature type="region of interest" description="Disordered" evidence="1">
    <location>
        <begin position="203"/>
        <end position="269"/>
    </location>
</feature>
<feature type="compositionally biased region" description="Low complexity" evidence="1">
    <location>
        <begin position="733"/>
        <end position="744"/>
    </location>
</feature>
<feature type="region of interest" description="Disordered" evidence="1">
    <location>
        <begin position="702"/>
        <end position="857"/>
    </location>
</feature>
<feature type="compositionally biased region" description="Basic and acidic residues" evidence="1">
    <location>
        <begin position="342"/>
        <end position="351"/>
    </location>
</feature>
<feature type="compositionally biased region" description="Polar residues" evidence="1">
    <location>
        <begin position="666"/>
        <end position="677"/>
    </location>
</feature>
<feature type="region of interest" description="Disordered" evidence="1">
    <location>
        <begin position="575"/>
        <end position="597"/>
    </location>
</feature>
<feature type="compositionally biased region" description="Low complexity" evidence="1">
    <location>
        <begin position="413"/>
        <end position="431"/>
    </location>
</feature>
<feature type="region of interest" description="Disordered" evidence="1">
    <location>
        <begin position="292"/>
        <end position="319"/>
    </location>
</feature>
<protein>
    <submittedName>
        <fullName evidence="2">Uncharacterized protein</fullName>
    </submittedName>
</protein>
<dbReference type="AlphaFoldDB" id="A0A9P9DHU1"/>
<feature type="compositionally biased region" description="Polar residues" evidence="1">
    <location>
        <begin position="531"/>
        <end position="545"/>
    </location>
</feature>
<evidence type="ECO:0000313" key="3">
    <source>
        <dbReference type="Proteomes" id="UP000738349"/>
    </source>
</evidence>
<dbReference type="OrthoDB" id="5341904at2759"/>
<feature type="region of interest" description="Disordered" evidence="1">
    <location>
        <begin position="73"/>
        <end position="107"/>
    </location>
</feature>
<evidence type="ECO:0000313" key="2">
    <source>
        <dbReference type="EMBL" id="KAH7119257.1"/>
    </source>
</evidence>
<evidence type="ECO:0000256" key="1">
    <source>
        <dbReference type="SAM" id="MobiDB-lite"/>
    </source>
</evidence>
<organism evidence="2 3">
    <name type="scientific">Dactylonectria macrodidyma</name>
    <dbReference type="NCBI Taxonomy" id="307937"/>
    <lineage>
        <taxon>Eukaryota</taxon>
        <taxon>Fungi</taxon>
        <taxon>Dikarya</taxon>
        <taxon>Ascomycota</taxon>
        <taxon>Pezizomycotina</taxon>
        <taxon>Sordariomycetes</taxon>
        <taxon>Hypocreomycetidae</taxon>
        <taxon>Hypocreales</taxon>
        <taxon>Nectriaceae</taxon>
        <taxon>Dactylonectria</taxon>
    </lineage>
</organism>
<feature type="region of interest" description="Disordered" evidence="1">
    <location>
        <begin position="34"/>
        <end position="54"/>
    </location>
</feature>
<feature type="region of interest" description="Disordered" evidence="1">
    <location>
        <begin position="651"/>
        <end position="677"/>
    </location>
</feature>